<dbReference type="HOGENOM" id="CLU_077889_0_0_9"/>
<protein>
    <recommendedName>
        <fullName evidence="1">Alpha/beta hydrolase fold-5 domain-containing protein</fullName>
    </recommendedName>
</protein>
<dbReference type="STRING" id="585394.RHOM_05990"/>
<dbReference type="BioCyc" id="RHOM585394:G1H02-1208-MONOMER"/>
<dbReference type="Pfam" id="PF12695">
    <property type="entry name" value="Abhydrolase_5"/>
    <property type="match status" value="1"/>
</dbReference>
<dbReference type="GeneID" id="93723027"/>
<proteinExistence type="predicted"/>
<dbReference type="SUPFAM" id="SSF53474">
    <property type="entry name" value="alpha/beta-Hydrolases"/>
    <property type="match status" value="1"/>
</dbReference>
<dbReference type="InterPro" id="IPR029059">
    <property type="entry name" value="AB_hydrolase_5"/>
</dbReference>
<dbReference type="OrthoDB" id="9780932at2"/>
<name>G2SWN3_ROSHA</name>
<dbReference type="Proteomes" id="UP000008178">
    <property type="component" value="Chromosome"/>
</dbReference>
<reference evidence="2 3" key="1">
    <citation type="journal article" date="2015" name="Genome Announc.">
        <title>Complete genome sequence of the human gut symbiont Roseburia hominis.</title>
        <authorList>
            <person name="Travis A.J."/>
            <person name="Kelly D."/>
            <person name="Flint H.J."/>
            <person name="Aminov R.I."/>
        </authorList>
    </citation>
    <scope>NUCLEOTIDE SEQUENCE [LARGE SCALE GENOMIC DNA]</scope>
    <source>
        <strain evidence="3">DSM 16839 / JCM 17582 / NCIMB 14029 / A2-183</strain>
    </source>
</reference>
<dbReference type="InterPro" id="IPR029058">
    <property type="entry name" value="AB_hydrolase_fold"/>
</dbReference>
<feature type="domain" description="Alpha/beta hydrolase fold-5" evidence="1">
    <location>
        <begin position="61"/>
        <end position="221"/>
    </location>
</feature>
<evidence type="ECO:0000259" key="1">
    <source>
        <dbReference type="Pfam" id="PF12695"/>
    </source>
</evidence>
<dbReference type="KEGG" id="rho:RHOM_05990"/>
<evidence type="ECO:0000313" key="2">
    <source>
        <dbReference type="EMBL" id="AEN96317.1"/>
    </source>
</evidence>
<dbReference type="eggNOG" id="COG2267">
    <property type="taxonomic scope" value="Bacteria"/>
</dbReference>
<gene>
    <name evidence="2" type="ordered locus">RHOM_05990</name>
</gene>
<keyword evidence="3" id="KW-1185">Reference proteome</keyword>
<organism evidence="2 3">
    <name type="scientific">Roseburia hominis (strain DSM 16839 / JCM 17582 / NCIMB 14029 / A2-183)</name>
    <dbReference type="NCBI Taxonomy" id="585394"/>
    <lineage>
        <taxon>Bacteria</taxon>
        <taxon>Bacillati</taxon>
        <taxon>Bacillota</taxon>
        <taxon>Clostridia</taxon>
        <taxon>Lachnospirales</taxon>
        <taxon>Lachnospiraceae</taxon>
        <taxon>Roseburia</taxon>
    </lineage>
</organism>
<accession>G2SWN3</accession>
<dbReference type="Gene3D" id="3.40.50.1820">
    <property type="entry name" value="alpha/beta hydrolase"/>
    <property type="match status" value="1"/>
</dbReference>
<dbReference type="GO" id="GO:0016787">
    <property type="term" value="F:hydrolase activity"/>
    <property type="evidence" value="ECO:0007669"/>
    <property type="project" value="InterPro"/>
</dbReference>
<sequence length="238" mass="26196">MKHAKAVRRIIFTVLIVAAVIVGFNTYTADYYHAKDYELQTTEVSETDAYIAYGDPQSETGLIFYPGAKVEETAYAPVMDGLAQQGIFCVTVKMPAHLAILKPNAADEVRQEFGEVKRWYLAGHSLGGAMAGSYAAKHESELAGLIFLAAYPTRKLQTLPVLSLYGSEDGVLNMEKYQEAIGLAADCREYVLEGGNHAGFGNYGSQKGDGEAGITDREQWQETIDYIMDMIRQQQGEK</sequence>
<evidence type="ECO:0000313" key="3">
    <source>
        <dbReference type="Proteomes" id="UP000008178"/>
    </source>
</evidence>
<dbReference type="AlphaFoldDB" id="G2SWN3"/>
<dbReference type="EMBL" id="CP003040">
    <property type="protein sequence ID" value="AEN96317.1"/>
    <property type="molecule type" value="Genomic_DNA"/>
</dbReference>
<dbReference type="RefSeq" id="WP_014079362.1">
    <property type="nucleotide sequence ID" value="NC_015977.1"/>
</dbReference>